<feature type="compositionally biased region" description="Basic and acidic residues" evidence="1">
    <location>
        <begin position="647"/>
        <end position="664"/>
    </location>
</feature>
<feature type="compositionally biased region" description="Acidic residues" evidence="1">
    <location>
        <begin position="249"/>
        <end position="259"/>
    </location>
</feature>
<feature type="compositionally biased region" description="Low complexity" evidence="1">
    <location>
        <begin position="677"/>
        <end position="695"/>
    </location>
</feature>
<organism evidence="2 3">
    <name type="scientific">Pseudocercospora musae</name>
    <dbReference type="NCBI Taxonomy" id="113226"/>
    <lineage>
        <taxon>Eukaryota</taxon>
        <taxon>Fungi</taxon>
        <taxon>Dikarya</taxon>
        <taxon>Ascomycota</taxon>
        <taxon>Pezizomycotina</taxon>
        <taxon>Dothideomycetes</taxon>
        <taxon>Dothideomycetidae</taxon>
        <taxon>Mycosphaerellales</taxon>
        <taxon>Mycosphaerellaceae</taxon>
        <taxon>Pseudocercospora</taxon>
    </lineage>
</organism>
<feature type="compositionally biased region" description="Gly residues" evidence="1">
    <location>
        <begin position="748"/>
        <end position="758"/>
    </location>
</feature>
<protein>
    <submittedName>
        <fullName evidence="2">Uncharacterized protein</fullName>
    </submittedName>
</protein>
<sequence length="758" mass="82441">MRPPPLGHSRRLEHLDARLQPAIIPVLSTRTHTASLKYLRFFDPSSVLVCGRRVASAATILENIGLREEVRAEEWPQQLTATKHRGGEKGKDDAHGSRIWMMGCLGVILSVACLLRIAGWQDMASPAKTRNGRGYMLTEPPEYAGPGFSRSSPLSAARSPDTASPIFPERAIRPLPKSRLKSKLSPEQVSTLVFPPDPPPISPTLSFNVQDTGAPAQQPRLTNGDSHHHHQYEHRHHHAVHHNHCTCGESDDSGDDEVEFDHPDYRYATAPTPNGTAMKPDSLQRRLLEASRGSQKPPPPGSTASSADGYESFENTSNKKKRKIPLSGASSMHQSQLSAEMANMGISSPQEDEEGEHGINGVSSPTQQYSPHSAPASAGSGTGISGAGRGRYGRQDGKHRRPLGSNTMNTVNGYSRAPARGGDAKNESGKFHDRTAGFNETESADVISYTDPGIENTGGIISQAIKTAAEQGPLTPSGKKGKDNVSLLQSATSPANSATPKTQFTFTCESDSATKMVDQHTYQAGTPTPARIAPPGTKPAQGTQTSPPLRQQPNNVARPPPPPANTAPPLGQPQQQQQAPPPRPKPRRNPTKEYAYQASQRKKNQQYQNYHHRPKPDDMWICEFCEYEDIYGAPPYAMIRRYEIKDRQERKKAAEKKRLLEKAKMKGRKNKKGAGKGKNNNANNAPPAAPAHPQNYDPNLHAPGDDEYYDDEDYAEDDYEPIGPHDQYPQDYYPPPVPTGTPAPSTPAGGGGGARAHV</sequence>
<name>A0A139I9Q6_9PEZI</name>
<feature type="region of interest" description="Disordered" evidence="1">
    <location>
        <begin position="146"/>
        <end position="435"/>
    </location>
</feature>
<feature type="compositionally biased region" description="Basic residues" evidence="1">
    <location>
        <begin position="665"/>
        <end position="675"/>
    </location>
</feature>
<proteinExistence type="predicted"/>
<feature type="compositionally biased region" description="Low complexity" evidence="1">
    <location>
        <begin position="567"/>
        <end position="578"/>
    </location>
</feature>
<feature type="compositionally biased region" description="Polar residues" evidence="1">
    <location>
        <begin position="404"/>
        <end position="413"/>
    </location>
</feature>
<feature type="compositionally biased region" description="Basic residues" evidence="1">
    <location>
        <begin position="227"/>
        <end position="244"/>
    </location>
</feature>
<evidence type="ECO:0000313" key="2">
    <source>
        <dbReference type="EMBL" id="KXT11426.1"/>
    </source>
</evidence>
<feature type="compositionally biased region" description="Low complexity" evidence="1">
    <location>
        <begin position="149"/>
        <end position="160"/>
    </location>
</feature>
<feature type="compositionally biased region" description="Polar residues" evidence="1">
    <location>
        <begin position="540"/>
        <end position="549"/>
    </location>
</feature>
<keyword evidence="3" id="KW-1185">Reference proteome</keyword>
<reference evidence="2 3" key="1">
    <citation type="submission" date="2015-07" db="EMBL/GenBank/DDBJ databases">
        <title>Comparative genomics of the Sigatoka disease complex on banana suggests a link between parallel evolutionary changes in Pseudocercospora fijiensis and Pseudocercospora eumusae and increased virulence on the banana host.</title>
        <authorList>
            <person name="Chang T.-C."/>
            <person name="Salvucci A."/>
            <person name="Crous P.W."/>
            <person name="Stergiopoulos I."/>
        </authorList>
    </citation>
    <scope>NUCLEOTIDE SEQUENCE [LARGE SCALE GENOMIC DNA]</scope>
    <source>
        <strain evidence="2 3">CBS 116634</strain>
    </source>
</reference>
<dbReference type="Proteomes" id="UP000073492">
    <property type="component" value="Unassembled WGS sequence"/>
</dbReference>
<feature type="compositionally biased region" description="Polar residues" evidence="1">
    <location>
        <begin position="361"/>
        <end position="371"/>
    </location>
</feature>
<evidence type="ECO:0000313" key="3">
    <source>
        <dbReference type="Proteomes" id="UP000073492"/>
    </source>
</evidence>
<feature type="compositionally biased region" description="Gly residues" evidence="1">
    <location>
        <begin position="380"/>
        <end position="390"/>
    </location>
</feature>
<feature type="compositionally biased region" description="Pro residues" evidence="1">
    <location>
        <begin position="732"/>
        <end position="745"/>
    </location>
</feature>
<dbReference type="EMBL" id="LFZO01000201">
    <property type="protein sequence ID" value="KXT11426.1"/>
    <property type="molecule type" value="Genomic_DNA"/>
</dbReference>
<comment type="caution">
    <text evidence="2">The sequence shown here is derived from an EMBL/GenBank/DDBJ whole genome shotgun (WGS) entry which is preliminary data.</text>
</comment>
<feature type="compositionally biased region" description="Basic and acidic residues" evidence="1">
    <location>
        <begin position="422"/>
        <end position="435"/>
    </location>
</feature>
<feature type="compositionally biased region" description="Basic residues" evidence="1">
    <location>
        <begin position="600"/>
        <end position="614"/>
    </location>
</feature>
<dbReference type="OrthoDB" id="4174342at2759"/>
<dbReference type="AlphaFoldDB" id="A0A139I9Q6"/>
<dbReference type="STRING" id="113226.A0A139I9Q6"/>
<feature type="region of interest" description="Disordered" evidence="1">
    <location>
        <begin position="647"/>
        <end position="758"/>
    </location>
</feature>
<evidence type="ECO:0000256" key="1">
    <source>
        <dbReference type="SAM" id="MobiDB-lite"/>
    </source>
</evidence>
<feature type="compositionally biased region" description="Acidic residues" evidence="1">
    <location>
        <begin position="705"/>
        <end position="720"/>
    </location>
</feature>
<accession>A0A139I9Q6</accession>
<feature type="region of interest" description="Disordered" evidence="1">
    <location>
        <begin position="524"/>
        <end position="615"/>
    </location>
</feature>
<gene>
    <name evidence="2" type="ORF">AC579_9886</name>
</gene>
<feature type="compositionally biased region" description="Polar residues" evidence="1">
    <location>
        <begin position="328"/>
        <end position="338"/>
    </location>
</feature>